<sequence>MRYLWMPRLLERICAASGKSPAAGYGSVGRGDQVESGTESSGCTETADHNGGGICDEGSEGINQGSTSMQMDTGSWWADSSCPAQEALLTTRVYRSSSKEDTRVKAYGPWRIFGNILKTEEK</sequence>
<proteinExistence type="predicted"/>
<feature type="compositionally biased region" description="Polar residues" evidence="1">
    <location>
        <begin position="61"/>
        <end position="70"/>
    </location>
</feature>
<protein>
    <submittedName>
        <fullName evidence="2">Uncharacterized protein</fullName>
    </submittedName>
</protein>
<dbReference type="AlphaFoldDB" id="A0A835SD84"/>
<gene>
    <name evidence="2" type="ORF">HPP92_001690</name>
</gene>
<comment type="caution">
    <text evidence="2">The sequence shown here is derived from an EMBL/GenBank/DDBJ whole genome shotgun (WGS) entry which is preliminary data.</text>
</comment>
<name>A0A835SD84_VANPL</name>
<evidence type="ECO:0000256" key="1">
    <source>
        <dbReference type="SAM" id="MobiDB-lite"/>
    </source>
</evidence>
<reference evidence="2 3" key="1">
    <citation type="journal article" date="2020" name="Nat. Food">
        <title>A phased Vanilla planifolia genome enables genetic improvement of flavour and production.</title>
        <authorList>
            <person name="Hasing T."/>
            <person name="Tang H."/>
            <person name="Brym M."/>
            <person name="Khazi F."/>
            <person name="Huang T."/>
            <person name="Chambers A.H."/>
        </authorList>
    </citation>
    <scope>NUCLEOTIDE SEQUENCE [LARGE SCALE GENOMIC DNA]</scope>
    <source>
        <tissue evidence="2">Leaf</tissue>
    </source>
</reference>
<organism evidence="2 3">
    <name type="scientific">Vanilla planifolia</name>
    <name type="common">Vanilla</name>
    <dbReference type="NCBI Taxonomy" id="51239"/>
    <lineage>
        <taxon>Eukaryota</taxon>
        <taxon>Viridiplantae</taxon>
        <taxon>Streptophyta</taxon>
        <taxon>Embryophyta</taxon>
        <taxon>Tracheophyta</taxon>
        <taxon>Spermatophyta</taxon>
        <taxon>Magnoliopsida</taxon>
        <taxon>Liliopsida</taxon>
        <taxon>Asparagales</taxon>
        <taxon>Orchidaceae</taxon>
        <taxon>Vanilloideae</taxon>
        <taxon>Vanilleae</taxon>
        <taxon>Vanilla</taxon>
    </lineage>
</organism>
<feature type="compositionally biased region" description="Polar residues" evidence="1">
    <location>
        <begin position="35"/>
        <end position="44"/>
    </location>
</feature>
<dbReference type="Proteomes" id="UP000639772">
    <property type="component" value="Chromosome 1"/>
</dbReference>
<evidence type="ECO:0000313" key="3">
    <source>
        <dbReference type="Proteomes" id="UP000639772"/>
    </source>
</evidence>
<feature type="region of interest" description="Disordered" evidence="1">
    <location>
        <begin position="19"/>
        <end position="70"/>
    </location>
</feature>
<evidence type="ECO:0000313" key="2">
    <source>
        <dbReference type="EMBL" id="KAG0501618.1"/>
    </source>
</evidence>
<dbReference type="OrthoDB" id="2143914at2759"/>
<dbReference type="EMBL" id="JADCNM010000001">
    <property type="protein sequence ID" value="KAG0501618.1"/>
    <property type="molecule type" value="Genomic_DNA"/>
</dbReference>
<accession>A0A835SD84</accession>